<dbReference type="AlphaFoldDB" id="A0A0E9WMZ2"/>
<evidence type="ECO:0000313" key="1">
    <source>
        <dbReference type="EMBL" id="JAH91749.1"/>
    </source>
</evidence>
<name>A0A0E9WMZ2_ANGAN</name>
<accession>A0A0E9WMZ2</accession>
<proteinExistence type="predicted"/>
<protein>
    <submittedName>
        <fullName evidence="1">Uncharacterized protein</fullName>
    </submittedName>
</protein>
<sequence length="67" mass="7373">MMEPTVPPGLTIPLEACLLKSRKLINNSTIIVSTARAGTQTNIIACLLVVARLKLKKEYDLQCFSKN</sequence>
<organism evidence="1">
    <name type="scientific">Anguilla anguilla</name>
    <name type="common">European freshwater eel</name>
    <name type="synonym">Muraena anguilla</name>
    <dbReference type="NCBI Taxonomy" id="7936"/>
    <lineage>
        <taxon>Eukaryota</taxon>
        <taxon>Metazoa</taxon>
        <taxon>Chordata</taxon>
        <taxon>Craniata</taxon>
        <taxon>Vertebrata</taxon>
        <taxon>Euteleostomi</taxon>
        <taxon>Actinopterygii</taxon>
        <taxon>Neopterygii</taxon>
        <taxon>Teleostei</taxon>
        <taxon>Anguilliformes</taxon>
        <taxon>Anguillidae</taxon>
        <taxon>Anguilla</taxon>
    </lineage>
</organism>
<dbReference type="EMBL" id="GBXM01016828">
    <property type="protein sequence ID" value="JAH91749.1"/>
    <property type="molecule type" value="Transcribed_RNA"/>
</dbReference>
<reference evidence="1" key="2">
    <citation type="journal article" date="2015" name="Fish Shellfish Immunol.">
        <title>Early steps in the European eel (Anguilla anguilla)-Vibrio vulnificus interaction in the gills: Role of the RtxA13 toxin.</title>
        <authorList>
            <person name="Callol A."/>
            <person name="Pajuelo D."/>
            <person name="Ebbesson L."/>
            <person name="Teles M."/>
            <person name="MacKenzie S."/>
            <person name="Amaro C."/>
        </authorList>
    </citation>
    <scope>NUCLEOTIDE SEQUENCE</scope>
</reference>
<reference evidence="1" key="1">
    <citation type="submission" date="2014-11" db="EMBL/GenBank/DDBJ databases">
        <authorList>
            <person name="Amaro Gonzalez C."/>
        </authorList>
    </citation>
    <scope>NUCLEOTIDE SEQUENCE</scope>
</reference>